<dbReference type="InterPro" id="IPR036291">
    <property type="entry name" value="NAD(P)-bd_dom_sf"/>
</dbReference>
<evidence type="ECO:0000313" key="5">
    <source>
        <dbReference type="Proteomes" id="UP001302812"/>
    </source>
</evidence>
<reference evidence="4" key="1">
    <citation type="journal article" date="2023" name="Mol. Phylogenet. Evol.">
        <title>Genome-scale phylogeny and comparative genomics of the fungal order Sordariales.</title>
        <authorList>
            <person name="Hensen N."/>
            <person name="Bonometti L."/>
            <person name="Westerberg I."/>
            <person name="Brannstrom I.O."/>
            <person name="Guillou S."/>
            <person name="Cros-Aarteil S."/>
            <person name="Calhoun S."/>
            <person name="Haridas S."/>
            <person name="Kuo A."/>
            <person name="Mondo S."/>
            <person name="Pangilinan J."/>
            <person name="Riley R."/>
            <person name="LaButti K."/>
            <person name="Andreopoulos B."/>
            <person name="Lipzen A."/>
            <person name="Chen C."/>
            <person name="Yan M."/>
            <person name="Daum C."/>
            <person name="Ng V."/>
            <person name="Clum A."/>
            <person name="Steindorff A."/>
            <person name="Ohm R.A."/>
            <person name="Martin F."/>
            <person name="Silar P."/>
            <person name="Natvig D.O."/>
            <person name="Lalanne C."/>
            <person name="Gautier V."/>
            <person name="Ament-Velasquez S.L."/>
            <person name="Kruys A."/>
            <person name="Hutchinson M.I."/>
            <person name="Powell A.J."/>
            <person name="Barry K."/>
            <person name="Miller A.N."/>
            <person name="Grigoriev I.V."/>
            <person name="Debuchy R."/>
            <person name="Gladieux P."/>
            <person name="Hiltunen Thoren M."/>
            <person name="Johannesson H."/>
        </authorList>
    </citation>
    <scope>NUCLEOTIDE SEQUENCE</scope>
    <source>
        <strain evidence="4">CBS 508.74</strain>
    </source>
</reference>
<keyword evidence="2" id="KW-0521">NADP</keyword>
<gene>
    <name evidence="4" type="ORF">N656DRAFT_186124</name>
</gene>
<comment type="caution">
    <text evidence="4">The sequence shown here is derived from an EMBL/GenBank/DDBJ whole genome shotgun (WGS) entry which is preliminary data.</text>
</comment>
<dbReference type="Proteomes" id="UP001302812">
    <property type="component" value="Unassembled WGS sequence"/>
</dbReference>
<dbReference type="GO" id="GO:0016491">
    <property type="term" value="F:oxidoreductase activity"/>
    <property type="evidence" value="ECO:0007669"/>
    <property type="project" value="UniProtKB-KW"/>
</dbReference>
<dbReference type="CDD" id="cd05325">
    <property type="entry name" value="carb_red_sniffer_like_SDR_c"/>
    <property type="match status" value="1"/>
</dbReference>
<sequence>MSDNTVYLITGANRGIGFKLVTLLLARPHTIVIATSRSPTFPPLAADATVHPTSKLIPFHLDVVVANAGSSTGFKDVLHTEPDEMLRDFEVNTLGPVRLFRAVAGLMQLQEEGAKKEKKFVLITSSIGSIGIMDLEKMLLPGVGYGMSKAAANWWAKRISLEFKDKGLLVGVLHPGWVKTAMGQALADALGLKEAAITEDESAKGVLEQIDNLTTEKSGQFLTYNGMQLPW</sequence>
<evidence type="ECO:0000256" key="3">
    <source>
        <dbReference type="ARBA" id="ARBA00023002"/>
    </source>
</evidence>
<dbReference type="PRINTS" id="PR00081">
    <property type="entry name" value="GDHRDH"/>
</dbReference>
<evidence type="ECO:0000256" key="1">
    <source>
        <dbReference type="ARBA" id="ARBA00006484"/>
    </source>
</evidence>
<organism evidence="4 5">
    <name type="scientific">Canariomyces notabilis</name>
    <dbReference type="NCBI Taxonomy" id="2074819"/>
    <lineage>
        <taxon>Eukaryota</taxon>
        <taxon>Fungi</taxon>
        <taxon>Dikarya</taxon>
        <taxon>Ascomycota</taxon>
        <taxon>Pezizomycotina</taxon>
        <taxon>Sordariomycetes</taxon>
        <taxon>Sordariomycetidae</taxon>
        <taxon>Sordariales</taxon>
        <taxon>Chaetomiaceae</taxon>
        <taxon>Canariomyces</taxon>
    </lineage>
</organism>
<evidence type="ECO:0000313" key="4">
    <source>
        <dbReference type="EMBL" id="KAK4110921.1"/>
    </source>
</evidence>
<evidence type="ECO:0000256" key="2">
    <source>
        <dbReference type="ARBA" id="ARBA00022857"/>
    </source>
</evidence>
<keyword evidence="3" id="KW-0560">Oxidoreductase</keyword>
<dbReference type="SUPFAM" id="SSF51735">
    <property type="entry name" value="NAD(P)-binding Rossmann-fold domains"/>
    <property type="match status" value="1"/>
</dbReference>
<dbReference type="PANTHER" id="PTHR43544">
    <property type="entry name" value="SHORT-CHAIN DEHYDROGENASE/REDUCTASE"/>
    <property type="match status" value="1"/>
</dbReference>
<dbReference type="PANTHER" id="PTHR43544:SF7">
    <property type="entry name" value="NADB-LER2"/>
    <property type="match status" value="1"/>
</dbReference>
<dbReference type="GeneID" id="89932928"/>
<dbReference type="Pfam" id="PF00106">
    <property type="entry name" value="adh_short"/>
    <property type="match status" value="1"/>
</dbReference>
<reference evidence="4" key="2">
    <citation type="submission" date="2023-05" db="EMBL/GenBank/DDBJ databases">
        <authorList>
            <consortium name="Lawrence Berkeley National Laboratory"/>
            <person name="Steindorff A."/>
            <person name="Hensen N."/>
            <person name="Bonometti L."/>
            <person name="Westerberg I."/>
            <person name="Brannstrom I.O."/>
            <person name="Guillou S."/>
            <person name="Cros-Aarteil S."/>
            <person name="Calhoun S."/>
            <person name="Haridas S."/>
            <person name="Kuo A."/>
            <person name="Mondo S."/>
            <person name="Pangilinan J."/>
            <person name="Riley R."/>
            <person name="Labutti K."/>
            <person name="Andreopoulos B."/>
            <person name="Lipzen A."/>
            <person name="Chen C."/>
            <person name="Yanf M."/>
            <person name="Daum C."/>
            <person name="Ng V."/>
            <person name="Clum A."/>
            <person name="Ohm R."/>
            <person name="Martin F."/>
            <person name="Silar P."/>
            <person name="Natvig D."/>
            <person name="Lalanne C."/>
            <person name="Gautier V."/>
            <person name="Ament-Velasquez S.L."/>
            <person name="Kruys A."/>
            <person name="Hutchinson M.I."/>
            <person name="Powell A.J."/>
            <person name="Barry K."/>
            <person name="Miller A.N."/>
            <person name="Grigoriev I.V."/>
            <person name="Debuchy R."/>
            <person name="Gladieux P."/>
            <person name="Thoren M.H."/>
            <person name="Johannesson H."/>
        </authorList>
    </citation>
    <scope>NUCLEOTIDE SEQUENCE</scope>
    <source>
        <strain evidence="4">CBS 508.74</strain>
    </source>
</reference>
<keyword evidence="5" id="KW-1185">Reference proteome</keyword>
<dbReference type="RefSeq" id="XP_064668491.1">
    <property type="nucleotide sequence ID" value="XM_064808805.1"/>
</dbReference>
<comment type="similarity">
    <text evidence="1">Belongs to the short-chain dehydrogenases/reductases (SDR) family.</text>
</comment>
<name>A0AAN6TAV6_9PEZI</name>
<dbReference type="InterPro" id="IPR002347">
    <property type="entry name" value="SDR_fam"/>
</dbReference>
<dbReference type="Gene3D" id="3.40.50.720">
    <property type="entry name" value="NAD(P)-binding Rossmann-like Domain"/>
    <property type="match status" value="1"/>
</dbReference>
<dbReference type="GO" id="GO:0005737">
    <property type="term" value="C:cytoplasm"/>
    <property type="evidence" value="ECO:0007669"/>
    <property type="project" value="TreeGrafter"/>
</dbReference>
<proteinExistence type="inferred from homology"/>
<dbReference type="InterPro" id="IPR051468">
    <property type="entry name" value="Fungal_SecMetab_SDRs"/>
</dbReference>
<dbReference type="EMBL" id="MU853348">
    <property type="protein sequence ID" value="KAK4110921.1"/>
    <property type="molecule type" value="Genomic_DNA"/>
</dbReference>
<accession>A0AAN6TAV6</accession>
<dbReference type="AlphaFoldDB" id="A0AAN6TAV6"/>
<protein>
    <submittedName>
        <fullName evidence="4">NAD(P)-binding protein</fullName>
    </submittedName>
</protein>